<reference evidence="1 2" key="1">
    <citation type="submission" date="2019-04" db="EMBL/GenBank/DDBJ databases">
        <title>Draft genome sequence of Youngimonas vesicularis.</title>
        <authorList>
            <person name="Hameed A."/>
        </authorList>
    </citation>
    <scope>NUCLEOTIDE SEQUENCE [LARGE SCALE GENOMIC DNA]</scope>
    <source>
        <strain evidence="1 2">CC-AMW-E</strain>
    </source>
</reference>
<sequence>MKVLYYNWVDYLDDENRGGGVSQYQRNILKELDRQDGIEATFLSAGIAYDLFRRLPRWEQVRHGPAQDRARRYEIVNSGVLSPAHHSFGHPAQLTHEATLRAFHDFIDATGPYDVVHFNNLEGLPVQALDLKSLWPETRVILSLHNYYPFCPQVNLWHQERETCTDFEAGGKCVRCLPHTHNVQQLKLANGLAYHLKCAGLRPGTTAFEALFRPTIKVGRRVAMGLSLAKRGGRKVAKPGRLTELPRTDGTPFATRRAAMVRAINAHCDRVLCVSDAVSRIAAHHGVGKGLLQTSYIGTAEADCFHRTHPKPSLLRADGTITLAYLGYMRRDKGFFFLLDALEALPEPLAKRIRLVVAARNPGGQVMDRVSDLGARLAGLQYADGYTHDRLDDLLADVDLGVIPVLWNDNLPQVAIEIHARHIPLLTSDLGGAQELAHCPEMVFRAGDIEALHGRLRAILAGQIDLNAYWAGARPPVSMPEHLAELRQVYAG</sequence>
<gene>
    <name evidence="1" type="ORF">E7681_03550</name>
</gene>
<protein>
    <submittedName>
        <fullName evidence="1">Glycosyltransferase</fullName>
    </submittedName>
</protein>
<evidence type="ECO:0000313" key="1">
    <source>
        <dbReference type="EMBL" id="THD76929.1"/>
    </source>
</evidence>
<keyword evidence="1" id="KW-0808">Transferase</keyword>
<dbReference type="EMBL" id="SSMD01000001">
    <property type="protein sequence ID" value="THD76929.1"/>
    <property type="molecule type" value="Genomic_DNA"/>
</dbReference>
<evidence type="ECO:0000313" key="2">
    <source>
        <dbReference type="Proteomes" id="UP000306113"/>
    </source>
</evidence>
<organism evidence="1 2">
    <name type="scientific">Thalassobius vesicularis</name>
    <dbReference type="NCBI Taxonomy" id="1294297"/>
    <lineage>
        <taxon>Bacteria</taxon>
        <taxon>Pseudomonadati</taxon>
        <taxon>Pseudomonadota</taxon>
        <taxon>Alphaproteobacteria</taxon>
        <taxon>Rhodobacterales</taxon>
        <taxon>Roseobacteraceae</taxon>
        <taxon>Thalassovita</taxon>
    </lineage>
</organism>
<dbReference type="SUPFAM" id="SSF53756">
    <property type="entry name" value="UDP-Glycosyltransferase/glycogen phosphorylase"/>
    <property type="match status" value="1"/>
</dbReference>
<name>A0A4S3MDH1_9RHOB</name>
<proteinExistence type="predicted"/>
<keyword evidence="2" id="KW-1185">Reference proteome</keyword>
<dbReference type="GO" id="GO:0016740">
    <property type="term" value="F:transferase activity"/>
    <property type="evidence" value="ECO:0007669"/>
    <property type="project" value="UniProtKB-KW"/>
</dbReference>
<dbReference type="OrthoDB" id="9807414at2"/>
<dbReference type="RefSeq" id="WP_136337873.1">
    <property type="nucleotide sequence ID" value="NZ_SSMD01000001.1"/>
</dbReference>
<dbReference type="Proteomes" id="UP000306113">
    <property type="component" value="Unassembled WGS sequence"/>
</dbReference>
<comment type="caution">
    <text evidence="1">The sequence shown here is derived from an EMBL/GenBank/DDBJ whole genome shotgun (WGS) entry which is preliminary data.</text>
</comment>
<accession>A0A4S3MDH1</accession>
<dbReference type="Pfam" id="PF13692">
    <property type="entry name" value="Glyco_trans_1_4"/>
    <property type="match status" value="1"/>
</dbReference>
<dbReference type="AlphaFoldDB" id="A0A4S3MDH1"/>
<dbReference type="Gene3D" id="3.40.50.2000">
    <property type="entry name" value="Glycogen Phosphorylase B"/>
    <property type="match status" value="1"/>
</dbReference>